<evidence type="ECO:0000313" key="2">
    <source>
        <dbReference type="Proteomes" id="UP000230392"/>
    </source>
</evidence>
<evidence type="ECO:0000313" key="1">
    <source>
        <dbReference type="EMBL" id="PIP16373.1"/>
    </source>
</evidence>
<sequence length="234" mass="26299">MKILAVGAHPDDIEFLCAGTLLKSRCRGDEVSTAVLCNGDKGHYEIGPEELAKIRRKEADEAAKAEGVTLVDVGLFPDLEIYSDSASRKKVVELIRKAQPDLIITHFPDDYMCDHSTAGRLVIDASFAASLPNYRTGQPHTKAIPPVYFMDTMAAVRFQPTDYVDISDFIEEKGKALLCHQSQYKWLLEHDKIDYVEFMKQHSAFRGIQCGAKYAEAFQRYEVWGRIRPGSLLP</sequence>
<dbReference type="Gene3D" id="3.40.50.10320">
    <property type="entry name" value="LmbE-like"/>
    <property type="match status" value="1"/>
</dbReference>
<dbReference type="PANTHER" id="PTHR12993:SF30">
    <property type="entry name" value="N-ACETYL-ALPHA-D-GLUCOSAMINYL L-MALATE DEACETYLASE 1"/>
    <property type="match status" value="1"/>
</dbReference>
<dbReference type="Pfam" id="PF02585">
    <property type="entry name" value="PIG-L"/>
    <property type="match status" value="1"/>
</dbReference>
<dbReference type="InterPro" id="IPR003737">
    <property type="entry name" value="GlcNAc_PI_deacetylase-related"/>
</dbReference>
<dbReference type="Proteomes" id="UP000230392">
    <property type="component" value="Unassembled WGS sequence"/>
</dbReference>
<organism evidence="1 2">
    <name type="scientific">bacterium (Candidatus Ratteibacteria) CG23_combo_of_CG06-09_8_20_14_all_48_7</name>
    <dbReference type="NCBI Taxonomy" id="2014292"/>
    <lineage>
        <taxon>Bacteria</taxon>
        <taxon>Candidatus Ratteibacteria</taxon>
    </lineage>
</organism>
<dbReference type="GO" id="GO:0016811">
    <property type="term" value="F:hydrolase activity, acting on carbon-nitrogen (but not peptide) bonds, in linear amides"/>
    <property type="evidence" value="ECO:0007669"/>
    <property type="project" value="TreeGrafter"/>
</dbReference>
<dbReference type="InterPro" id="IPR024078">
    <property type="entry name" value="LmbE-like_dom_sf"/>
</dbReference>
<accession>A0A2G9YCD3</accession>
<dbReference type="SUPFAM" id="SSF102588">
    <property type="entry name" value="LmbE-like"/>
    <property type="match status" value="1"/>
</dbReference>
<reference evidence="1 2" key="1">
    <citation type="submission" date="2017-09" db="EMBL/GenBank/DDBJ databases">
        <title>Depth-based differentiation of microbial function through sediment-hosted aquifers and enrichment of novel symbionts in the deep terrestrial subsurface.</title>
        <authorList>
            <person name="Probst A.J."/>
            <person name="Ladd B."/>
            <person name="Jarett J.K."/>
            <person name="Geller-Mcgrath D.E."/>
            <person name="Sieber C.M."/>
            <person name="Emerson J.B."/>
            <person name="Anantharaman K."/>
            <person name="Thomas B.C."/>
            <person name="Malmstrom R."/>
            <person name="Stieglmeier M."/>
            <person name="Klingl A."/>
            <person name="Woyke T."/>
            <person name="Ryan C.M."/>
            <person name="Banfield J.F."/>
        </authorList>
    </citation>
    <scope>NUCLEOTIDE SEQUENCE [LARGE SCALE GENOMIC DNA]</scope>
    <source>
        <strain evidence="1">CG23_combo_of_CG06-09_8_20_14_all_48_7</strain>
    </source>
</reference>
<protein>
    <submittedName>
        <fullName evidence="1">LmbE family protein</fullName>
    </submittedName>
</protein>
<dbReference type="AlphaFoldDB" id="A0A2G9YCD3"/>
<dbReference type="PANTHER" id="PTHR12993">
    <property type="entry name" value="N-ACETYLGLUCOSAMINYL-PHOSPHATIDYLINOSITOL DE-N-ACETYLASE-RELATED"/>
    <property type="match status" value="1"/>
</dbReference>
<comment type="caution">
    <text evidence="1">The sequence shown here is derived from an EMBL/GenBank/DDBJ whole genome shotgun (WGS) entry which is preliminary data.</text>
</comment>
<dbReference type="EMBL" id="PCRF01000126">
    <property type="protein sequence ID" value="PIP16373.1"/>
    <property type="molecule type" value="Genomic_DNA"/>
</dbReference>
<proteinExistence type="predicted"/>
<gene>
    <name evidence="1" type="ORF">COX46_02625</name>
</gene>
<name>A0A2G9YCD3_9BACT</name>